<evidence type="ECO:0000259" key="4">
    <source>
        <dbReference type="Pfam" id="PF00144"/>
    </source>
</evidence>
<dbReference type="SUPFAM" id="SSF56601">
    <property type="entry name" value="beta-lactamase/transpeptidase-like"/>
    <property type="match status" value="1"/>
</dbReference>
<dbReference type="Pfam" id="PF00144">
    <property type="entry name" value="Beta-lactamase"/>
    <property type="match status" value="1"/>
</dbReference>
<keyword evidence="2 3" id="KW-0472">Membrane</keyword>
<comment type="caution">
    <text evidence="5">The sequence shown here is derived from an EMBL/GenBank/DDBJ whole genome shotgun (WGS) entry which is preliminary data.</text>
</comment>
<evidence type="ECO:0000256" key="2">
    <source>
        <dbReference type="ARBA" id="ARBA00023136"/>
    </source>
</evidence>
<dbReference type="RefSeq" id="WP_082125807.1">
    <property type="nucleotide sequence ID" value="NZ_JACHEK010000014.1"/>
</dbReference>
<evidence type="ECO:0000313" key="6">
    <source>
        <dbReference type="Proteomes" id="UP000538666"/>
    </source>
</evidence>
<keyword evidence="6" id="KW-1185">Reference proteome</keyword>
<dbReference type="PANTHER" id="PTHR46825">
    <property type="entry name" value="D-ALANYL-D-ALANINE-CARBOXYPEPTIDASE/ENDOPEPTIDASE AMPH"/>
    <property type="match status" value="1"/>
</dbReference>
<evidence type="ECO:0000256" key="3">
    <source>
        <dbReference type="SAM" id="Phobius"/>
    </source>
</evidence>
<protein>
    <submittedName>
        <fullName evidence="5">CubicO group peptidase (Beta-lactamase class C family)</fullName>
    </submittedName>
</protein>
<keyword evidence="3" id="KW-1133">Transmembrane helix</keyword>
<organism evidence="5 6">
    <name type="scientific">Silvibacterium bohemicum</name>
    <dbReference type="NCBI Taxonomy" id="1577686"/>
    <lineage>
        <taxon>Bacteria</taxon>
        <taxon>Pseudomonadati</taxon>
        <taxon>Acidobacteriota</taxon>
        <taxon>Terriglobia</taxon>
        <taxon>Terriglobales</taxon>
        <taxon>Acidobacteriaceae</taxon>
        <taxon>Silvibacterium</taxon>
    </lineage>
</organism>
<evidence type="ECO:0000256" key="1">
    <source>
        <dbReference type="ARBA" id="ARBA00004370"/>
    </source>
</evidence>
<dbReference type="EMBL" id="JACHEK010000014">
    <property type="protein sequence ID" value="MBB6147349.1"/>
    <property type="molecule type" value="Genomic_DNA"/>
</dbReference>
<reference evidence="5 6" key="1">
    <citation type="submission" date="2020-08" db="EMBL/GenBank/DDBJ databases">
        <title>Genomic Encyclopedia of Type Strains, Phase IV (KMG-IV): sequencing the most valuable type-strain genomes for metagenomic binning, comparative biology and taxonomic classification.</title>
        <authorList>
            <person name="Goeker M."/>
        </authorList>
    </citation>
    <scope>NUCLEOTIDE SEQUENCE [LARGE SCALE GENOMIC DNA]</scope>
    <source>
        <strain evidence="5 6">DSM 103733</strain>
    </source>
</reference>
<dbReference type="AlphaFoldDB" id="A0A841K5X3"/>
<keyword evidence="3" id="KW-0812">Transmembrane</keyword>
<sequence length="566" mass="62146">MGRLEENIRVNGVGPINVQAISAHQHCFSYDFSCASEIFPPKSIALASDRSRLELGYCGNHVSIRDLRGYIVYTKYIFFLAVSLIVSLTANCFAEVSKKNLDETARFAVAQLHVVGASVLVARGDHVLLHKAYGKADIGLGVLSQPDSVYHVVGPTFPLVGIAVMQQVERGKLSLDDDISKFVPEFSTQGHTITVRQLLNHTSGIPDYHYLGDSDDSVQRRPKAMDEVISLFAGRPWIHAPGASWDWTISDFPLLVTILERVTGEGFEEYVHKNILEPANATSTTYYDDSKLIRGLSTGYDRIGDGFAISHADGMSDSYEMRYCSTVTDLYHIWRALRKGELVSPGTLAQMSTAEGPTTHAFATGREIQYGLSLVLSREDGHNNIGHHGASFGHSASLYEFPADDLTVVVLSNVNDQSAYFIGRALARRALGLPTLPTDGPSKSPRLLSDNSISTTEQSQIAGTYIVRLPAVQTGRATLQQYRRTYRVFNENGRLMIEALGDAPERLLKQADGSFARNSSPTGSIVFNVKADRTIEMNMEEGPYMFTGARIGSGDLHTFYSTSNNN</sequence>
<dbReference type="InterPro" id="IPR012338">
    <property type="entry name" value="Beta-lactam/transpept-like"/>
</dbReference>
<dbReference type="OrthoDB" id="9797709at2"/>
<dbReference type="Gene3D" id="3.40.710.10">
    <property type="entry name" value="DD-peptidase/beta-lactamase superfamily"/>
    <property type="match status" value="1"/>
</dbReference>
<dbReference type="PANTHER" id="PTHR46825:SF11">
    <property type="entry name" value="PENICILLIN-BINDING PROTEIN 4"/>
    <property type="match status" value="1"/>
</dbReference>
<dbReference type="InterPro" id="IPR001466">
    <property type="entry name" value="Beta-lactam-related"/>
</dbReference>
<gene>
    <name evidence="5" type="ORF">HNQ77_005345</name>
</gene>
<evidence type="ECO:0000313" key="5">
    <source>
        <dbReference type="EMBL" id="MBB6147349.1"/>
    </source>
</evidence>
<name>A0A841K5X3_9BACT</name>
<feature type="domain" description="Beta-lactamase-related" evidence="4">
    <location>
        <begin position="105"/>
        <end position="428"/>
    </location>
</feature>
<dbReference type="InterPro" id="IPR050491">
    <property type="entry name" value="AmpC-like"/>
</dbReference>
<comment type="subcellular location">
    <subcellularLocation>
        <location evidence="1">Membrane</location>
    </subcellularLocation>
</comment>
<accession>A0A841K5X3</accession>
<feature type="transmembrane region" description="Helical" evidence="3">
    <location>
        <begin position="70"/>
        <end position="90"/>
    </location>
</feature>
<dbReference type="GO" id="GO:0016020">
    <property type="term" value="C:membrane"/>
    <property type="evidence" value="ECO:0007669"/>
    <property type="project" value="UniProtKB-SubCell"/>
</dbReference>
<dbReference type="Proteomes" id="UP000538666">
    <property type="component" value="Unassembled WGS sequence"/>
</dbReference>
<proteinExistence type="predicted"/>